<dbReference type="Proteomes" id="UP001519325">
    <property type="component" value="Unassembled WGS sequence"/>
</dbReference>
<name>A0ABS4Q8K8_9NOCA</name>
<sequence>MRERASYGRSEREHGLPAKIASLLLLAWLVAGLFAAGQRGYFTNGPITCSGFATIALTAVSGPLNYTGVNPKVGQCTLPQPSG</sequence>
<evidence type="ECO:0000313" key="1">
    <source>
        <dbReference type="EMBL" id="MBP2188012.1"/>
    </source>
</evidence>
<organism evidence="1 2">
    <name type="scientific">Nocardia goodfellowii</name>
    <dbReference type="NCBI Taxonomy" id="882446"/>
    <lineage>
        <taxon>Bacteria</taxon>
        <taxon>Bacillati</taxon>
        <taxon>Actinomycetota</taxon>
        <taxon>Actinomycetes</taxon>
        <taxon>Mycobacteriales</taxon>
        <taxon>Nocardiaceae</taxon>
        <taxon>Nocardia</taxon>
    </lineage>
</organism>
<dbReference type="EMBL" id="JAGGMR010000001">
    <property type="protein sequence ID" value="MBP2188012.1"/>
    <property type="molecule type" value="Genomic_DNA"/>
</dbReference>
<protein>
    <recommendedName>
        <fullName evidence="3">Secreted protein</fullName>
    </recommendedName>
</protein>
<reference evidence="1 2" key="1">
    <citation type="submission" date="2021-03" db="EMBL/GenBank/DDBJ databases">
        <title>Sequencing the genomes of 1000 actinobacteria strains.</title>
        <authorList>
            <person name="Klenk H.-P."/>
        </authorList>
    </citation>
    <scope>NUCLEOTIDE SEQUENCE [LARGE SCALE GENOMIC DNA]</scope>
    <source>
        <strain evidence="1 2">DSM 45516</strain>
    </source>
</reference>
<evidence type="ECO:0000313" key="2">
    <source>
        <dbReference type="Proteomes" id="UP001519325"/>
    </source>
</evidence>
<gene>
    <name evidence="1" type="ORF">BJ987_000913</name>
</gene>
<dbReference type="RefSeq" id="WP_372446835.1">
    <property type="nucleotide sequence ID" value="NZ_JAGGMR010000001.1"/>
</dbReference>
<proteinExistence type="predicted"/>
<keyword evidence="2" id="KW-1185">Reference proteome</keyword>
<evidence type="ECO:0008006" key="3">
    <source>
        <dbReference type="Google" id="ProtNLM"/>
    </source>
</evidence>
<comment type="caution">
    <text evidence="1">The sequence shown here is derived from an EMBL/GenBank/DDBJ whole genome shotgun (WGS) entry which is preliminary data.</text>
</comment>
<accession>A0ABS4Q8K8</accession>